<evidence type="ECO:0000313" key="3">
    <source>
        <dbReference type="EMBL" id="SDX56552.1"/>
    </source>
</evidence>
<keyword evidence="1" id="KW-0732">Signal</keyword>
<dbReference type="Pfam" id="PF02563">
    <property type="entry name" value="Poly_export"/>
    <property type="match status" value="1"/>
</dbReference>
<dbReference type="EMBL" id="FNOM01000010">
    <property type="protein sequence ID" value="SDX56552.1"/>
    <property type="molecule type" value="Genomic_DNA"/>
</dbReference>
<dbReference type="PANTHER" id="PTHR33619">
    <property type="entry name" value="POLYSACCHARIDE EXPORT PROTEIN GFCE-RELATED"/>
    <property type="match status" value="1"/>
</dbReference>
<dbReference type="STRING" id="564137.SAMN04488238_11025"/>
<dbReference type="RefSeq" id="WP_092891503.1">
    <property type="nucleotide sequence ID" value="NZ_FNOM01000010.1"/>
</dbReference>
<dbReference type="GO" id="GO:0015159">
    <property type="term" value="F:polysaccharide transmembrane transporter activity"/>
    <property type="evidence" value="ECO:0007669"/>
    <property type="project" value="InterPro"/>
</dbReference>
<name>A0A1H3CQN5_9RHOB</name>
<organism evidence="3 4">
    <name type="scientific">Roseicitreum antarcticum</name>
    <dbReference type="NCBI Taxonomy" id="564137"/>
    <lineage>
        <taxon>Bacteria</taxon>
        <taxon>Pseudomonadati</taxon>
        <taxon>Pseudomonadota</taxon>
        <taxon>Alphaproteobacteria</taxon>
        <taxon>Rhodobacterales</taxon>
        <taxon>Paracoccaceae</taxon>
        <taxon>Roseicitreum</taxon>
    </lineage>
</organism>
<evidence type="ECO:0000256" key="1">
    <source>
        <dbReference type="ARBA" id="ARBA00022729"/>
    </source>
</evidence>
<dbReference type="InterPro" id="IPR049712">
    <property type="entry name" value="Poly_export"/>
</dbReference>
<dbReference type="InterPro" id="IPR003715">
    <property type="entry name" value="Poly_export_N"/>
</dbReference>
<gene>
    <name evidence="3" type="ORF">SAMN04488238_11025</name>
</gene>
<dbReference type="PROSITE" id="PS51257">
    <property type="entry name" value="PROKAR_LIPOPROTEIN"/>
    <property type="match status" value="1"/>
</dbReference>
<dbReference type="Gene3D" id="3.10.560.10">
    <property type="entry name" value="Outer membrane lipoprotein wza domain like"/>
    <property type="match status" value="2"/>
</dbReference>
<dbReference type="PANTHER" id="PTHR33619:SF3">
    <property type="entry name" value="POLYSACCHARIDE EXPORT PROTEIN GFCE-RELATED"/>
    <property type="match status" value="1"/>
</dbReference>
<protein>
    <submittedName>
        <fullName evidence="3">Polysaccharide export outer membrane protein</fullName>
    </submittedName>
</protein>
<dbReference type="Proteomes" id="UP000198539">
    <property type="component" value="Unassembled WGS sequence"/>
</dbReference>
<dbReference type="AlphaFoldDB" id="A0A1H3CQN5"/>
<sequence length="373" mass="39211">MVQYSRRYVIMSGSAAVMLGGCALPRNAPQKREVLAGLDSDAPGFSLHVVTRATLPQFASWPATGPTPAMAHVGWPGPGRGPHSPTIAPGDRLNLRIWDADETSLITAPDAQVTDMPGLSVSPSGHIFLPYVDEVHVAGLTPDGARRQVQSSMAAITPSAQVQLEFAAGQANAVDMVSGVVSPGNYPFAFGSMSILNVISAAGGVPDALRNPQVRLMRSGRVHGISLAAIYDDPAKDVALQGRDRVIIEADDRAFTALGATGRQEVLDFDTDRISALSAVSMMGGITDTRADPRGILILRRYPAAVVGQPRMPTTERVVFSLDLTTADGLFSADEFAIQSGDVVLATQSPVTSVERVFQLLGSAFGLAARARG</sequence>
<proteinExistence type="predicted"/>
<keyword evidence="4" id="KW-1185">Reference proteome</keyword>
<dbReference type="OrthoDB" id="7198507at2"/>
<evidence type="ECO:0000259" key="2">
    <source>
        <dbReference type="Pfam" id="PF02563"/>
    </source>
</evidence>
<accession>A0A1H3CQN5</accession>
<feature type="domain" description="Polysaccharide export protein N-terminal" evidence="2">
    <location>
        <begin position="86"/>
        <end position="164"/>
    </location>
</feature>
<reference evidence="3 4" key="1">
    <citation type="submission" date="2016-10" db="EMBL/GenBank/DDBJ databases">
        <authorList>
            <person name="de Groot N.N."/>
        </authorList>
    </citation>
    <scope>NUCLEOTIDE SEQUENCE [LARGE SCALE GENOMIC DNA]</scope>
    <source>
        <strain evidence="3 4">CGMCC 1.8894</strain>
    </source>
</reference>
<evidence type="ECO:0000313" key="4">
    <source>
        <dbReference type="Proteomes" id="UP000198539"/>
    </source>
</evidence>
<dbReference type="Gene3D" id="3.30.1950.10">
    <property type="entry name" value="wza like domain"/>
    <property type="match status" value="1"/>
</dbReference>